<sequence>MDDREYFEFEDAQLTSFQLKFLAALRVLVDGRLRPYCVEFDDDRLLLALDIDAPDVALVNVGLELSGNRLRGDRISVDDRTFPPTPTRDGFVLEGTPTDLAARGCELLDTYVRRPVVRYEWLHRRRVYATCHLFEDTGERLADMYRSDWAPRRQEAELIAKGFVHGAGWIQTEGLGEPDRVILVRGAR</sequence>
<comment type="caution">
    <text evidence="1">The sequence shown here is derived from an EMBL/GenBank/DDBJ whole genome shotgun (WGS) entry which is preliminary data.</text>
</comment>
<dbReference type="OrthoDB" id="4174446at2"/>
<evidence type="ECO:0000313" key="2">
    <source>
        <dbReference type="Proteomes" id="UP000291144"/>
    </source>
</evidence>
<organism evidence="1 2">
    <name type="scientific">Kribbella pittospori</name>
    <dbReference type="NCBI Taxonomy" id="722689"/>
    <lineage>
        <taxon>Bacteria</taxon>
        <taxon>Bacillati</taxon>
        <taxon>Actinomycetota</taxon>
        <taxon>Actinomycetes</taxon>
        <taxon>Propionibacteriales</taxon>
        <taxon>Kribbellaceae</taxon>
        <taxon>Kribbella</taxon>
    </lineage>
</organism>
<name>A0A4R0L116_9ACTN</name>
<proteinExistence type="predicted"/>
<evidence type="ECO:0000313" key="1">
    <source>
        <dbReference type="EMBL" id="TCC65456.1"/>
    </source>
</evidence>
<reference evidence="1 2" key="1">
    <citation type="submission" date="2019-02" db="EMBL/GenBank/DDBJ databases">
        <title>Kribbella capetownensis sp. nov. and Kribbella speibonae sp. nov., isolated from soil.</title>
        <authorList>
            <person name="Curtis S.M."/>
            <person name="Norton I."/>
            <person name="Everest G.J."/>
            <person name="Meyers P.R."/>
        </authorList>
    </citation>
    <scope>NUCLEOTIDE SEQUENCE [LARGE SCALE GENOMIC DNA]</scope>
    <source>
        <strain evidence="1 2">NRRL B-24813</strain>
    </source>
</reference>
<keyword evidence="2" id="KW-1185">Reference proteome</keyword>
<dbReference type="Proteomes" id="UP000291144">
    <property type="component" value="Unassembled WGS sequence"/>
</dbReference>
<dbReference type="RefSeq" id="WP_131349832.1">
    <property type="nucleotide sequence ID" value="NZ_SJKB01000001.1"/>
</dbReference>
<dbReference type="AlphaFoldDB" id="A0A4R0L116"/>
<protein>
    <submittedName>
        <fullName evidence="1">Uncharacterized protein</fullName>
    </submittedName>
</protein>
<gene>
    <name evidence="1" type="ORF">E0H73_00455</name>
</gene>
<dbReference type="EMBL" id="SJKB01000001">
    <property type="protein sequence ID" value="TCC65456.1"/>
    <property type="molecule type" value="Genomic_DNA"/>
</dbReference>
<accession>A0A4R0L116</accession>